<organism evidence="4 5">
    <name type="scientific">Cyclostephanos tholiformis</name>
    <dbReference type="NCBI Taxonomy" id="382380"/>
    <lineage>
        <taxon>Eukaryota</taxon>
        <taxon>Sar</taxon>
        <taxon>Stramenopiles</taxon>
        <taxon>Ochrophyta</taxon>
        <taxon>Bacillariophyta</taxon>
        <taxon>Coscinodiscophyceae</taxon>
        <taxon>Thalassiosirophycidae</taxon>
        <taxon>Stephanodiscales</taxon>
        <taxon>Stephanodiscaceae</taxon>
        <taxon>Cyclostephanos</taxon>
    </lineage>
</organism>
<keyword evidence="1" id="KW-0175">Coiled coil</keyword>
<dbReference type="Proteomes" id="UP001530377">
    <property type="component" value="Unassembled WGS sequence"/>
</dbReference>
<evidence type="ECO:0000313" key="5">
    <source>
        <dbReference type="Proteomes" id="UP001530377"/>
    </source>
</evidence>
<feature type="region of interest" description="Disordered" evidence="2">
    <location>
        <begin position="103"/>
        <end position="122"/>
    </location>
</feature>
<dbReference type="EMBL" id="JALLPB020000221">
    <property type="protein sequence ID" value="KAL3812034.1"/>
    <property type="molecule type" value="Genomic_DNA"/>
</dbReference>
<evidence type="ECO:0000256" key="1">
    <source>
        <dbReference type="SAM" id="Coils"/>
    </source>
</evidence>
<reference evidence="4 5" key="1">
    <citation type="submission" date="2024-10" db="EMBL/GenBank/DDBJ databases">
        <title>Updated reference genomes for cyclostephanoid diatoms.</title>
        <authorList>
            <person name="Roberts W.R."/>
            <person name="Alverson A.J."/>
        </authorList>
    </citation>
    <scope>NUCLEOTIDE SEQUENCE [LARGE SCALE GENOMIC DNA]</scope>
    <source>
        <strain evidence="4 5">AJA228-03</strain>
    </source>
</reference>
<feature type="region of interest" description="Disordered" evidence="2">
    <location>
        <begin position="349"/>
        <end position="373"/>
    </location>
</feature>
<evidence type="ECO:0000256" key="3">
    <source>
        <dbReference type="SAM" id="SignalP"/>
    </source>
</evidence>
<accession>A0ABD3RG67</accession>
<dbReference type="PROSITE" id="PS51257">
    <property type="entry name" value="PROKAR_LIPOPROTEIN"/>
    <property type="match status" value="1"/>
</dbReference>
<sequence>MITIGAKSTLTFVLFSGCCVGGTLSFSTTTSYSTSTYGARVVVGIDVRRTPSVSSVHGVRSDGEISMRRRIQRRPPNFACNPPPPVPPFPRLGGRFAISMTVTSPGSSSSSSSSMEEDAMEYPPASDGEAIQMLFARHCDVEGLMTLDDVRNVPAIRAMLERGDLLRSELDDIWYATPKFPREEDGDGGKDKIDVDGFIQAYRDIDDMFEDDDGGGAAEEEEEEEDDEEEEEAVAGRGGESGAVVVPRGVVDDEDDELRVAFATLLGQGRGGGDDDSMIAYSRLRQWDEISSLIEEGTLGEDEFDALWVDAVGEGDGGGDTPSGGGRMMDYVGFVRFNRALDQLFEIVDDASDDDVDPDKGDGGGDDDDDGMVDLGEYDTSQTRGMVSRPMITEEDLPPCVLFSQLANENYLVGKAELQRWGELSDMLKGGDLTADELDSLFDATGKAPGTKDMLDEDGFCAFYEGIDNLFECDEPGPGDIGGNADERELKEELLELLGDIAKVSDEEGRLLCGLDSTDLEQERVLEVVNELERETYNRVVSSGSSGGRGVIKEELVGLWDLIYSSSSTMKYNEGLSGLAGGLTRFGGLQQSLSTTKYLSDVEYTERVINKLGGKSFE</sequence>
<proteinExistence type="predicted"/>
<comment type="caution">
    <text evidence="4">The sequence shown here is derived from an EMBL/GenBank/DDBJ whole genome shotgun (WGS) entry which is preliminary data.</text>
</comment>
<protein>
    <submittedName>
        <fullName evidence="4">Uncharacterized protein</fullName>
    </submittedName>
</protein>
<name>A0ABD3RG67_9STRA</name>
<gene>
    <name evidence="4" type="ORF">ACHAXA_008940</name>
</gene>
<dbReference type="AlphaFoldDB" id="A0ABD3RG67"/>
<evidence type="ECO:0000256" key="2">
    <source>
        <dbReference type="SAM" id="MobiDB-lite"/>
    </source>
</evidence>
<feature type="chain" id="PRO_5044785536" evidence="3">
    <location>
        <begin position="26"/>
        <end position="618"/>
    </location>
</feature>
<feature type="region of interest" description="Disordered" evidence="2">
    <location>
        <begin position="208"/>
        <end position="245"/>
    </location>
</feature>
<keyword evidence="3" id="KW-0732">Signal</keyword>
<keyword evidence="5" id="KW-1185">Reference proteome</keyword>
<feature type="coiled-coil region" evidence="1">
    <location>
        <begin position="487"/>
        <end position="535"/>
    </location>
</feature>
<evidence type="ECO:0000313" key="4">
    <source>
        <dbReference type="EMBL" id="KAL3812034.1"/>
    </source>
</evidence>
<feature type="compositionally biased region" description="Acidic residues" evidence="2">
    <location>
        <begin position="208"/>
        <end position="233"/>
    </location>
</feature>
<feature type="signal peptide" evidence="3">
    <location>
        <begin position="1"/>
        <end position="25"/>
    </location>
</feature>